<proteinExistence type="predicted"/>
<dbReference type="SMART" id="SM00367">
    <property type="entry name" value="LRR_CC"/>
    <property type="match status" value="4"/>
</dbReference>
<dbReference type="AlphaFoldDB" id="E9G9B8"/>
<dbReference type="HOGENOM" id="CLU_033667_1_0_1"/>
<dbReference type="InterPro" id="IPR032675">
    <property type="entry name" value="LRR_dom_sf"/>
</dbReference>
<evidence type="ECO:0000313" key="2">
    <source>
        <dbReference type="Proteomes" id="UP000000305"/>
    </source>
</evidence>
<dbReference type="eggNOG" id="ENOG502S2U8">
    <property type="taxonomic scope" value="Eukaryota"/>
</dbReference>
<reference evidence="1 2" key="1">
    <citation type="journal article" date="2011" name="Science">
        <title>The ecoresponsive genome of Daphnia pulex.</title>
        <authorList>
            <person name="Colbourne J.K."/>
            <person name="Pfrender M.E."/>
            <person name="Gilbert D."/>
            <person name="Thomas W.K."/>
            <person name="Tucker A."/>
            <person name="Oakley T.H."/>
            <person name="Tokishita S."/>
            <person name="Aerts A."/>
            <person name="Arnold G.J."/>
            <person name="Basu M.K."/>
            <person name="Bauer D.J."/>
            <person name="Caceres C.E."/>
            <person name="Carmel L."/>
            <person name="Casola C."/>
            <person name="Choi J.H."/>
            <person name="Detter J.C."/>
            <person name="Dong Q."/>
            <person name="Dusheyko S."/>
            <person name="Eads B.D."/>
            <person name="Frohlich T."/>
            <person name="Geiler-Samerotte K.A."/>
            <person name="Gerlach D."/>
            <person name="Hatcher P."/>
            <person name="Jogdeo S."/>
            <person name="Krijgsveld J."/>
            <person name="Kriventseva E.V."/>
            <person name="Kultz D."/>
            <person name="Laforsch C."/>
            <person name="Lindquist E."/>
            <person name="Lopez J."/>
            <person name="Manak J.R."/>
            <person name="Muller J."/>
            <person name="Pangilinan J."/>
            <person name="Patwardhan R.P."/>
            <person name="Pitluck S."/>
            <person name="Pritham E.J."/>
            <person name="Rechtsteiner A."/>
            <person name="Rho M."/>
            <person name="Rogozin I.B."/>
            <person name="Sakarya O."/>
            <person name="Salamov A."/>
            <person name="Schaack S."/>
            <person name="Shapiro H."/>
            <person name="Shiga Y."/>
            <person name="Skalitzky C."/>
            <person name="Smith Z."/>
            <person name="Souvorov A."/>
            <person name="Sung W."/>
            <person name="Tang Z."/>
            <person name="Tsuchiya D."/>
            <person name="Tu H."/>
            <person name="Vos H."/>
            <person name="Wang M."/>
            <person name="Wolf Y.I."/>
            <person name="Yamagata H."/>
            <person name="Yamada T."/>
            <person name="Ye Y."/>
            <person name="Shaw J.R."/>
            <person name="Andrews J."/>
            <person name="Crease T.J."/>
            <person name="Tang H."/>
            <person name="Lucas S.M."/>
            <person name="Robertson H.M."/>
            <person name="Bork P."/>
            <person name="Koonin E.V."/>
            <person name="Zdobnov E.M."/>
            <person name="Grigoriev I.V."/>
            <person name="Lynch M."/>
            <person name="Boore J.L."/>
        </authorList>
    </citation>
    <scope>NUCLEOTIDE SEQUENCE [LARGE SCALE GENOMIC DNA]</scope>
</reference>
<evidence type="ECO:0000313" key="1">
    <source>
        <dbReference type="EMBL" id="EFX84111.1"/>
    </source>
</evidence>
<gene>
    <name evidence="1" type="ORF">DAPPUDRAFT_100102</name>
</gene>
<dbReference type="InParanoid" id="E9G9B8"/>
<dbReference type="PANTHER" id="PTHR13318:SF247">
    <property type="entry name" value="GH16156P"/>
    <property type="match status" value="1"/>
</dbReference>
<dbReference type="FunFam" id="3.80.10.10:FF:001624">
    <property type="entry name" value="Uncharacterized protein"/>
    <property type="match status" value="1"/>
</dbReference>
<dbReference type="Gene3D" id="3.80.10.10">
    <property type="entry name" value="Ribonuclease Inhibitor"/>
    <property type="match status" value="2"/>
</dbReference>
<dbReference type="STRING" id="6669.E9G9B8"/>
<evidence type="ECO:0008006" key="3">
    <source>
        <dbReference type="Google" id="ProtNLM"/>
    </source>
</evidence>
<dbReference type="SUPFAM" id="SSF52047">
    <property type="entry name" value="RNI-like"/>
    <property type="match status" value="2"/>
</dbReference>
<name>E9G9B8_DAPPU</name>
<dbReference type="OrthoDB" id="63112at2759"/>
<dbReference type="KEGG" id="dpx:DAPPUDRAFT_100102"/>
<dbReference type="InterPro" id="IPR006553">
    <property type="entry name" value="Leu-rich_rpt_Cys-con_subtyp"/>
</dbReference>
<accession>E9G9B8</accession>
<dbReference type="Proteomes" id="UP000000305">
    <property type="component" value="Unassembled WGS sequence"/>
</dbReference>
<organism evidence="1 2">
    <name type="scientific">Daphnia pulex</name>
    <name type="common">Water flea</name>
    <dbReference type="NCBI Taxonomy" id="6669"/>
    <lineage>
        <taxon>Eukaryota</taxon>
        <taxon>Metazoa</taxon>
        <taxon>Ecdysozoa</taxon>
        <taxon>Arthropoda</taxon>
        <taxon>Crustacea</taxon>
        <taxon>Branchiopoda</taxon>
        <taxon>Diplostraca</taxon>
        <taxon>Cladocera</taxon>
        <taxon>Anomopoda</taxon>
        <taxon>Daphniidae</taxon>
        <taxon>Daphnia</taxon>
    </lineage>
</organism>
<dbReference type="PANTHER" id="PTHR13318">
    <property type="entry name" value="PARTNER OF PAIRED, ISOFORM B-RELATED"/>
    <property type="match status" value="1"/>
</dbReference>
<keyword evidence="2" id="KW-1185">Reference proteome</keyword>
<dbReference type="PhylomeDB" id="E9G9B8"/>
<dbReference type="GO" id="GO:0005737">
    <property type="term" value="C:cytoplasm"/>
    <property type="evidence" value="ECO:0000318"/>
    <property type="project" value="GO_Central"/>
</dbReference>
<dbReference type="EMBL" id="GL732535">
    <property type="protein sequence ID" value="EFX84111.1"/>
    <property type="molecule type" value="Genomic_DNA"/>
</dbReference>
<sequence>MPKVKPVVSLFSQCINCICRFKIYNIPVNAELSNPHSIEQRTDIKSDINPFPTIPTVLLESIIKSLSNHKYLLTKTVTKHFNFEFLITAELQKLIIPSWYHYNYDKFLNFSLKLEKLQVLVLQNSNIDNSCLKIIGTWCKNLRVLNVHDCNRLTDTGIEWLVLEPNELCKTLQELMVICPAVTKRGIKMALQNCPALQIVENEHTFDVLVEEAQSAAQAQPHKFTSFAHLYIRSAGVYTSGQLGSVVRYCPSLVDIYIEIKTGLTDTDLFCLTSLKNLHTLKFIRHQSGSNRKEITFDKGLAPVLKVIGNSLKVLYLVYFEFIDIWTVVKFCPNLMSLTFDNHCQSLSALSENEIIQLRHEKGRGYFQDLKILGGGFNLSNDILFGLLSCPLVENIYISHCDALTDDLLREVVANGFLKNLQIVCLESCHSLTKQGLDALVMNDNLLKQIRFLFCEKVTKNNVHDWHEIAKNKNWELFIDFKNFGIANITLDA</sequence>
<protein>
    <recommendedName>
        <fullName evidence="3">F-box domain-containing protein</fullName>
    </recommendedName>
</protein>